<reference evidence="1 2" key="1">
    <citation type="submission" date="2024-11" db="EMBL/GenBank/DDBJ databases">
        <title>Chromosome-level genome assembly of the freshwater bivalve Anodonta woodiana.</title>
        <authorList>
            <person name="Chen X."/>
        </authorList>
    </citation>
    <scope>NUCLEOTIDE SEQUENCE [LARGE SCALE GENOMIC DNA]</scope>
    <source>
        <strain evidence="1">MN2024</strain>
        <tissue evidence="1">Gills</tissue>
    </source>
</reference>
<dbReference type="Proteomes" id="UP001634394">
    <property type="component" value="Unassembled WGS sequence"/>
</dbReference>
<sequence length="127" mass="14392">MKHSEIEVQNVWYSNDGESDLITLTVDNKMLGKVLTETLNKHGAGWNILKPSGTLGFIIYLSEGRHQLSLYIEKGDEYGVEIDKIELFLHNGKEEHSLDCKVFCFDDISYDHGIADTGFGLYHQKAN</sequence>
<dbReference type="Gene3D" id="2.60.120.260">
    <property type="entry name" value="Galactose-binding domain-like"/>
    <property type="match status" value="1"/>
</dbReference>
<evidence type="ECO:0000313" key="1">
    <source>
        <dbReference type="EMBL" id="KAL3877041.1"/>
    </source>
</evidence>
<protein>
    <submittedName>
        <fullName evidence="1">Uncharacterized protein</fullName>
    </submittedName>
</protein>
<accession>A0ABD3WST0</accession>
<name>A0ABD3WST0_SINWO</name>
<comment type="caution">
    <text evidence="1">The sequence shown here is derived from an EMBL/GenBank/DDBJ whole genome shotgun (WGS) entry which is preliminary data.</text>
</comment>
<evidence type="ECO:0000313" key="2">
    <source>
        <dbReference type="Proteomes" id="UP001634394"/>
    </source>
</evidence>
<keyword evidence="2" id="KW-1185">Reference proteome</keyword>
<gene>
    <name evidence="1" type="ORF">ACJMK2_034797</name>
</gene>
<proteinExistence type="predicted"/>
<dbReference type="AlphaFoldDB" id="A0ABD3WST0"/>
<organism evidence="1 2">
    <name type="scientific">Sinanodonta woodiana</name>
    <name type="common">Chinese pond mussel</name>
    <name type="synonym">Anodonta woodiana</name>
    <dbReference type="NCBI Taxonomy" id="1069815"/>
    <lineage>
        <taxon>Eukaryota</taxon>
        <taxon>Metazoa</taxon>
        <taxon>Spiralia</taxon>
        <taxon>Lophotrochozoa</taxon>
        <taxon>Mollusca</taxon>
        <taxon>Bivalvia</taxon>
        <taxon>Autobranchia</taxon>
        <taxon>Heteroconchia</taxon>
        <taxon>Palaeoheterodonta</taxon>
        <taxon>Unionida</taxon>
        <taxon>Unionoidea</taxon>
        <taxon>Unionidae</taxon>
        <taxon>Unioninae</taxon>
        <taxon>Sinanodonta</taxon>
    </lineage>
</organism>
<dbReference type="EMBL" id="JBJQND010000005">
    <property type="protein sequence ID" value="KAL3877041.1"/>
    <property type="molecule type" value="Genomic_DNA"/>
</dbReference>